<dbReference type="AlphaFoldDB" id="A0A165G762"/>
<dbReference type="Gene3D" id="3.30.760.10">
    <property type="entry name" value="RNA Cap, Translation Initiation Factor Eif4e"/>
    <property type="match status" value="1"/>
</dbReference>
<keyword evidence="2" id="KW-0175">Coiled coil</keyword>
<proteinExistence type="inferred from homology"/>
<dbReference type="InterPro" id="IPR015034">
    <property type="entry name" value="Bles03"/>
</dbReference>
<dbReference type="OrthoDB" id="10067381at2759"/>
<feature type="coiled-coil region" evidence="2">
    <location>
        <begin position="178"/>
        <end position="205"/>
    </location>
</feature>
<dbReference type="Pfam" id="PF08939">
    <property type="entry name" value="Bles03"/>
    <property type="match status" value="1"/>
</dbReference>
<dbReference type="PANTHER" id="PTHR31977">
    <property type="entry name" value="UPF0696 PROTEIN C11ORF68"/>
    <property type="match status" value="1"/>
</dbReference>
<dbReference type="RefSeq" id="XP_018187375.1">
    <property type="nucleotide sequence ID" value="XM_018332881.1"/>
</dbReference>
<dbReference type="GeneID" id="28898018"/>
<protein>
    <submittedName>
        <fullName evidence="3">DUF1917-domain-containing protein</fullName>
    </submittedName>
</protein>
<name>A0A165G762_XYLHT</name>
<dbReference type="Proteomes" id="UP000076632">
    <property type="component" value="Unassembled WGS sequence"/>
</dbReference>
<comment type="similarity">
    <text evidence="1">Belongs to the UPF0696 family.</text>
</comment>
<dbReference type="PANTHER" id="PTHR31977:SF1">
    <property type="entry name" value="UPF0696 PROTEIN C11ORF68"/>
    <property type="match status" value="1"/>
</dbReference>
<evidence type="ECO:0000313" key="3">
    <source>
        <dbReference type="EMBL" id="KZF21820.1"/>
    </source>
</evidence>
<evidence type="ECO:0000313" key="4">
    <source>
        <dbReference type="Proteomes" id="UP000076632"/>
    </source>
</evidence>
<evidence type="ECO:0000256" key="1">
    <source>
        <dbReference type="ARBA" id="ARBA00010568"/>
    </source>
</evidence>
<reference evidence="3 4" key="1">
    <citation type="journal article" date="2016" name="Fungal Biol.">
        <title>The genome of Xylona heveae provides a window into fungal endophytism.</title>
        <authorList>
            <person name="Gazis R."/>
            <person name="Kuo A."/>
            <person name="Riley R."/>
            <person name="LaButti K."/>
            <person name="Lipzen A."/>
            <person name="Lin J."/>
            <person name="Amirebrahimi M."/>
            <person name="Hesse C.N."/>
            <person name="Spatafora J.W."/>
            <person name="Henrissat B."/>
            <person name="Hainaut M."/>
            <person name="Grigoriev I.V."/>
            <person name="Hibbett D.S."/>
        </authorList>
    </citation>
    <scope>NUCLEOTIDE SEQUENCE [LARGE SCALE GENOMIC DNA]</scope>
    <source>
        <strain evidence="3 4">TC161</strain>
    </source>
</reference>
<accession>A0A165G762</accession>
<dbReference type="OMA" id="RPIYYKC"/>
<sequence length="339" mass="37199">MEDIVMADVDDTVIVQRGLDDDMDISDDVSFHGDNREKLRLNALGALAGKNCAPPYPQASTYPGTPFSESVKFNTTYRSQNQNQTQPLYNPHERKLSGRKLSETVEEFLARLPPSSTQSSTHSPWIWIANPYAAHRPVAEDLAGLMSAGESILSKWAGKKATIENELQKEGKMVAAISRTINIEKKSVEEELQNLAKEKKSTIGKWMLFPETSIDRIWAIVATATAAGQLGIDAKIATADGGTGGIASTTRPRLICIYTYDFSDTQDVLRVLLRLVELELVGNSGGRGDGGIYYKSDAYTYLGITSGNPWGLKASMYSSRDMLASAQVRRRNENLWGGV</sequence>
<dbReference type="InParanoid" id="A0A165G762"/>
<dbReference type="InterPro" id="IPR023398">
    <property type="entry name" value="TIF_eIF4e-like"/>
</dbReference>
<organism evidence="3 4">
    <name type="scientific">Xylona heveae (strain CBS 132557 / TC161)</name>
    <dbReference type="NCBI Taxonomy" id="1328760"/>
    <lineage>
        <taxon>Eukaryota</taxon>
        <taxon>Fungi</taxon>
        <taxon>Dikarya</taxon>
        <taxon>Ascomycota</taxon>
        <taxon>Pezizomycotina</taxon>
        <taxon>Xylonomycetes</taxon>
        <taxon>Xylonales</taxon>
        <taxon>Xylonaceae</taxon>
        <taxon>Xylona</taxon>
    </lineage>
</organism>
<gene>
    <name evidence="3" type="ORF">L228DRAFT_248572</name>
</gene>
<dbReference type="EMBL" id="KV407460">
    <property type="protein sequence ID" value="KZF21820.1"/>
    <property type="molecule type" value="Genomic_DNA"/>
</dbReference>
<dbReference type="SUPFAM" id="SSF55418">
    <property type="entry name" value="eIF4e-like"/>
    <property type="match status" value="1"/>
</dbReference>
<evidence type="ECO:0000256" key="2">
    <source>
        <dbReference type="SAM" id="Coils"/>
    </source>
</evidence>
<keyword evidence="4" id="KW-1185">Reference proteome</keyword>